<dbReference type="EMBL" id="VUNQ01000032">
    <property type="protein sequence ID" value="MSU02441.1"/>
    <property type="molecule type" value="Genomic_DNA"/>
</dbReference>
<dbReference type="SUPFAM" id="SSF55136">
    <property type="entry name" value="Probable bacterial effector-binding domain"/>
    <property type="match status" value="1"/>
</dbReference>
<name>A0A6N7XK31_9FIRM</name>
<dbReference type="Proteomes" id="UP000469523">
    <property type="component" value="Unassembled WGS sequence"/>
</dbReference>
<accession>A0A6N7XK31</accession>
<reference evidence="1 2" key="1">
    <citation type="submission" date="2019-09" db="EMBL/GenBank/DDBJ databases">
        <title>In-depth cultivation of the pig gut microbiome towards novel bacterial diversity and tailored functional studies.</title>
        <authorList>
            <person name="Wylensek D."/>
            <person name="Hitch T.C.A."/>
            <person name="Clavel T."/>
        </authorList>
    </citation>
    <scope>NUCLEOTIDE SEQUENCE [LARGE SCALE GENOMIC DNA]</scope>
    <source>
        <strain evidence="1 2">WCA3-693-APC-4?</strain>
    </source>
</reference>
<dbReference type="InterPro" id="IPR011256">
    <property type="entry name" value="Reg_factor_effector_dom_sf"/>
</dbReference>
<gene>
    <name evidence="1" type="ORF">FYJ83_13340</name>
</gene>
<evidence type="ECO:0000313" key="1">
    <source>
        <dbReference type="EMBL" id="MSU02441.1"/>
    </source>
</evidence>
<dbReference type="RefSeq" id="WP_154441302.1">
    <property type="nucleotide sequence ID" value="NZ_JAHLPJ010000001.1"/>
</dbReference>
<proteinExistence type="predicted"/>
<dbReference type="AlphaFoldDB" id="A0A6N7XK31"/>
<dbReference type="Gene3D" id="3.20.80.10">
    <property type="entry name" value="Regulatory factor, effector binding domain"/>
    <property type="match status" value="1"/>
</dbReference>
<evidence type="ECO:0000313" key="2">
    <source>
        <dbReference type="Proteomes" id="UP000469523"/>
    </source>
</evidence>
<organism evidence="1 2">
    <name type="scientific">Tissierella pigra</name>
    <dbReference type="NCBI Taxonomy" id="2607614"/>
    <lineage>
        <taxon>Bacteria</taxon>
        <taxon>Bacillati</taxon>
        <taxon>Bacillota</taxon>
        <taxon>Tissierellia</taxon>
        <taxon>Tissierellales</taxon>
        <taxon>Tissierellaceae</taxon>
        <taxon>Tissierella</taxon>
    </lineage>
</organism>
<protein>
    <submittedName>
        <fullName evidence="1">GyrI-like domain-containing protein</fullName>
    </submittedName>
</protein>
<sequence length="184" mass="21401">MKKIKNHNLGFDVYHFSKKAFSMMGFSKFVKDEKEVPFFWQELADDGRLDCLRSASMLPPVLFGCGSWDEECPEGTFRYTACIEETELVDLTVFEGHETFSMKAAESEWICFELEQDELLHSWDDGHGAEKPYIWIDSLGYSFNDEVGFHLDVIFIAKNEIYVPKDSTNKNRIVQFWMPVLPKV</sequence>
<comment type="caution">
    <text evidence="1">The sequence shown here is derived from an EMBL/GenBank/DDBJ whole genome shotgun (WGS) entry which is preliminary data.</text>
</comment>
<keyword evidence="2" id="KW-1185">Reference proteome</keyword>